<evidence type="ECO:0000313" key="1">
    <source>
        <dbReference type="EMBL" id="SHJ01987.1"/>
    </source>
</evidence>
<dbReference type="STRING" id="1123357.SAMN02745244_01543"/>
<keyword evidence="2" id="KW-1185">Reference proteome</keyword>
<dbReference type="EMBL" id="FQZG01000023">
    <property type="protein sequence ID" value="SHJ01987.1"/>
    <property type="molecule type" value="Genomic_DNA"/>
</dbReference>
<gene>
    <name evidence="1" type="ORF">SAMN02745244_01543</name>
</gene>
<dbReference type="Proteomes" id="UP000184512">
    <property type="component" value="Unassembled WGS sequence"/>
</dbReference>
<organism evidence="1 2">
    <name type="scientific">Tessaracoccus bendigoensis DSM 12906</name>
    <dbReference type="NCBI Taxonomy" id="1123357"/>
    <lineage>
        <taxon>Bacteria</taxon>
        <taxon>Bacillati</taxon>
        <taxon>Actinomycetota</taxon>
        <taxon>Actinomycetes</taxon>
        <taxon>Propionibacteriales</taxon>
        <taxon>Propionibacteriaceae</taxon>
        <taxon>Tessaracoccus</taxon>
    </lineage>
</organism>
<protein>
    <submittedName>
        <fullName evidence="1">Uncharacterized protein</fullName>
    </submittedName>
</protein>
<accession>A0A1M6FWB1</accession>
<dbReference type="GO" id="GO:0046872">
    <property type="term" value="F:metal ion binding"/>
    <property type="evidence" value="ECO:0007669"/>
    <property type="project" value="InterPro"/>
</dbReference>
<reference evidence="1 2" key="1">
    <citation type="submission" date="2016-11" db="EMBL/GenBank/DDBJ databases">
        <authorList>
            <person name="Jaros S."/>
            <person name="Januszkiewicz K."/>
            <person name="Wedrychowicz H."/>
        </authorList>
    </citation>
    <scope>NUCLEOTIDE SEQUENCE [LARGE SCALE GENOMIC DNA]</scope>
    <source>
        <strain evidence="1 2">DSM 12906</strain>
    </source>
</reference>
<sequence length="104" mass="11296">MATMTQAIYGVRGLSCWRCMISAVDAVRALPGVHTVGMDLEPHGESLLTLAPAGAVTSSQVRATLDRSGFELTRRRRRPRPGSRHRLALTTVPVDDGREILTEA</sequence>
<name>A0A1M6FWB1_9ACTN</name>
<dbReference type="AlphaFoldDB" id="A0A1M6FWB1"/>
<proteinExistence type="predicted"/>
<evidence type="ECO:0000313" key="2">
    <source>
        <dbReference type="Proteomes" id="UP000184512"/>
    </source>
</evidence>
<dbReference type="InterPro" id="IPR036163">
    <property type="entry name" value="HMA_dom_sf"/>
</dbReference>
<dbReference type="SUPFAM" id="SSF55008">
    <property type="entry name" value="HMA, heavy metal-associated domain"/>
    <property type="match status" value="1"/>
</dbReference>
<dbReference type="Gene3D" id="3.30.70.100">
    <property type="match status" value="1"/>
</dbReference>